<comment type="caution">
    <text evidence="1">The sequence shown here is derived from an EMBL/GenBank/DDBJ whole genome shotgun (WGS) entry which is preliminary data.</text>
</comment>
<gene>
    <name evidence="1" type="ORF">AVEN_199021_1</name>
</gene>
<keyword evidence="2" id="KW-1185">Reference proteome</keyword>
<accession>A0A4Y2WZC5</accession>
<evidence type="ECO:0000313" key="2">
    <source>
        <dbReference type="Proteomes" id="UP000499080"/>
    </source>
</evidence>
<sequence>MCLNSFGLPGSYCTCGKYRVSTQVLVPHINLRTATTIAINLVSRYSKMPMRDRLQRHLTANNGVSVPISKTVEDPGKESIKIVERL</sequence>
<evidence type="ECO:0000313" key="1">
    <source>
        <dbReference type="EMBL" id="GBO42238.1"/>
    </source>
</evidence>
<dbReference type="Proteomes" id="UP000499080">
    <property type="component" value="Unassembled WGS sequence"/>
</dbReference>
<dbReference type="EMBL" id="BGPR01068248">
    <property type="protein sequence ID" value="GBO42238.1"/>
    <property type="molecule type" value="Genomic_DNA"/>
</dbReference>
<proteinExistence type="predicted"/>
<name>A0A4Y2WZC5_ARAVE</name>
<protein>
    <submittedName>
        <fullName evidence="1">Uncharacterized protein</fullName>
    </submittedName>
</protein>
<organism evidence="1 2">
    <name type="scientific">Araneus ventricosus</name>
    <name type="common">Orbweaver spider</name>
    <name type="synonym">Epeira ventricosa</name>
    <dbReference type="NCBI Taxonomy" id="182803"/>
    <lineage>
        <taxon>Eukaryota</taxon>
        <taxon>Metazoa</taxon>
        <taxon>Ecdysozoa</taxon>
        <taxon>Arthropoda</taxon>
        <taxon>Chelicerata</taxon>
        <taxon>Arachnida</taxon>
        <taxon>Araneae</taxon>
        <taxon>Araneomorphae</taxon>
        <taxon>Entelegynae</taxon>
        <taxon>Araneoidea</taxon>
        <taxon>Araneidae</taxon>
        <taxon>Araneus</taxon>
    </lineage>
</organism>
<reference evidence="1 2" key="1">
    <citation type="journal article" date="2019" name="Sci. Rep.">
        <title>Orb-weaving spider Araneus ventricosus genome elucidates the spidroin gene catalogue.</title>
        <authorList>
            <person name="Kono N."/>
            <person name="Nakamura H."/>
            <person name="Ohtoshi R."/>
            <person name="Moran D.A.P."/>
            <person name="Shinohara A."/>
            <person name="Yoshida Y."/>
            <person name="Fujiwara M."/>
            <person name="Mori M."/>
            <person name="Tomita M."/>
            <person name="Arakawa K."/>
        </authorList>
    </citation>
    <scope>NUCLEOTIDE SEQUENCE [LARGE SCALE GENOMIC DNA]</scope>
</reference>
<dbReference type="AlphaFoldDB" id="A0A4Y2WZC5"/>